<feature type="transmembrane region" description="Helical" evidence="7">
    <location>
        <begin position="42"/>
        <end position="61"/>
    </location>
</feature>
<evidence type="ECO:0000256" key="3">
    <source>
        <dbReference type="ARBA" id="ARBA00022692"/>
    </source>
</evidence>
<feature type="transmembrane region" description="Helical" evidence="7">
    <location>
        <begin position="91"/>
        <end position="115"/>
    </location>
</feature>
<feature type="transmembrane region" description="Helical" evidence="7">
    <location>
        <begin position="7"/>
        <end position="30"/>
    </location>
</feature>
<dbReference type="PRINTS" id="PR00783">
    <property type="entry name" value="MINTRINSICP"/>
</dbReference>
<dbReference type="PANTHER" id="PTHR45724">
    <property type="entry name" value="AQUAPORIN NIP2-1"/>
    <property type="match status" value="1"/>
</dbReference>
<dbReference type="EMBL" id="QBML01000038">
    <property type="protein sequence ID" value="PZO36661.1"/>
    <property type="molecule type" value="Genomic_DNA"/>
</dbReference>
<evidence type="ECO:0000256" key="2">
    <source>
        <dbReference type="ARBA" id="ARBA00022448"/>
    </source>
</evidence>
<evidence type="ECO:0000256" key="5">
    <source>
        <dbReference type="ARBA" id="ARBA00023136"/>
    </source>
</evidence>
<dbReference type="Proteomes" id="UP000249467">
    <property type="component" value="Unassembled WGS sequence"/>
</dbReference>
<dbReference type="SUPFAM" id="SSF81338">
    <property type="entry name" value="Aquaporin-like"/>
    <property type="match status" value="1"/>
</dbReference>
<reference evidence="8 9" key="1">
    <citation type="submission" date="2018-04" db="EMBL/GenBank/DDBJ databases">
        <authorList>
            <person name="Go L.Y."/>
            <person name="Mitchell J.A."/>
        </authorList>
    </citation>
    <scope>NUCLEOTIDE SEQUENCE [LARGE SCALE GENOMIC DNA]</scope>
    <source>
        <strain evidence="8">ULC066bin1</strain>
    </source>
</reference>
<comment type="caution">
    <text evidence="8">The sequence shown here is derived from an EMBL/GenBank/DDBJ whole genome shotgun (WGS) entry which is preliminary data.</text>
</comment>
<dbReference type="Pfam" id="PF00230">
    <property type="entry name" value="MIP"/>
    <property type="match status" value="1"/>
</dbReference>
<accession>A0A2W4XLW3</accession>
<organism evidence="8 9">
    <name type="scientific">Pseudanabaena frigida</name>
    <dbReference type="NCBI Taxonomy" id="945775"/>
    <lineage>
        <taxon>Bacteria</taxon>
        <taxon>Bacillati</taxon>
        <taxon>Cyanobacteriota</taxon>
        <taxon>Cyanophyceae</taxon>
        <taxon>Pseudanabaenales</taxon>
        <taxon>Pseudanabaenaceae</taxon>
        <taxon>Pseudanabaena</taxon>
    </lineage>
</organism>
<sequence>MNTIEYAIEALCLGAFIVVATIVTAIFQLPNSPIHQAIADPLLRRFLIAVIIGLTVMSIVYSPLGMRSGAHLNPSVTLTFWRLKKIRSIDACFYILAQALGAILGIWFAGILLGMAIADPSVNYIAIVPRSAGEFGAFLAEFLLSLGMMTLILQISNHPKLSRLTGVFCGMLLVIYITIAAPISGMSINPARSLGSAIPAQTWHGFWIYCVAPPLGMIIASEIYLRTSKKKSRAELCCKLYPNSTTRCISPVCCQMCKL</sequence>
<dbReference type="AlphaFoldDB" id="A0A2W4XLW3"/>
<evidence type="ECO:0000313" key="9">
    <source>
        <dbReference type="Proteomes" id="UP000249467"/>
    </source>
</evidence>
<feature type="transmembrane region" description="Helical" evidence="7">
    <location>
        <begin position="135"/>
        <end position="153"/>
    </location>
</feature>
<name>A0A2W4XLW3_9CYAN</name>
<feature type="transmembrane region" description="Helical" evidence="7">
    <location>
        <begin position="165"/>
        <end position="186"/>
    </location>
</feature>
<dbReference type="GO" id="GO:0015267">
    <property type="term" value="F:channel activity"/>
    <property type="evidence" value="ECO:0007669"/>
    <property type="project" value="InterPro"/>
</dbReference>
<dbReference type="InterPro" id="IPR022357">
    <property type="entry name" value="MIP_CS"/>
</dbReference>
<dbReference type="Gene3D" id="1.20.1080.10">
    <property type="entry name" value="Glycerol uptake facilitator protein"/>
    <property type="match status" value="1"/>
</dbReference>
<evidence type="ECO:0000256" key="4">
    <source>
        <dbReference type="ARBA" id="ARBA00022989"/>
    </source>
</evidence>
<keyword evidence="4 7" id="KW-1133">Transmembrane helix</keyword>
<keyword evidence="3 6" id="KW-0812">Transmembrane</keyword>
<gene>
    <name evidence="8" type="ORF">DCF19_20865</name>
</gene>
<dbReference type="GO" id="GO:0016020">
    <property type="term" value="C:membrane"/>
    <property type="evidence" value="ECO:0007669"/>
    <property type="project" value="UniProtKB-SubCell"/>
</dbReference>
<keyword evidence="2 6" id="KW-0813">Transport</keyword>
<keyword evidence="5 7" id="KW-0472">Membrane</keyword>
<dbReference type="PANTHER" id="PTHR45724:SF13">
    <property type="entry name" value="AQUAPORIN NIP1-1-RELATED"/>
    <property type="match status" value="1"/>
</dbReference>
<dbReference type="PROSITE" id="PS00221">
    <property type="entry name" value="MIP"/>
    <property type="match status" value="1"/>
</dbReference>
<feature type="transmembrane region" description="Helical" evidence="7">
    <location>
        <begin position="206"/>
        <end position="225"/>
    </location>
</feature>
<proteinExistence type="inferred from homology"/>
<protein>
    <recommendedName>
        <fullName evidence="10">Aquaporin family protein</fullName>
    </recommendedName>
</protein>
<dbReference type="InterPro" id="IPR023271">
    <property type="entry name" value="Aquaporin-like"/>
</dbReference>
<dbReference type="InterPro" id="IPR000425">
    <property type="entry name" value="MIP"/>
</dbReference>
<dbReference type="InterPro" id="IPR034294">
    <property type="entry name" value="Aquaporin_transptr"/>
</dbReference>
<comment type="similarity">
    <text evidence="6">Belongs to the MIP/aquaporin (TC 1.A.8) family.</text>
</comment>
<evidence type="ECO:0000256" key="6">
    <source>
        <dbReference type="RuleBase" id="RU000477"/>
    </source>
</evidence>
<evidence type="ECO:0008006" key="10">
    <source>
        <dbReference type="Google" id="ProtNLM"/>
    </source>
</evidence>
<evidence type="ECO:0000256" key="1">
    <source>
        <dbReference type="ARBA" id="ARBA00004141"/>
    </source>
</evidence>
<evidence type="ECO:0000313" key="8">
    <source>
        <dbReference type="EMBL" id="PZO36661.1"/>
    </source>
</evidence>
<comment type="subcellular location">
    <subcellularLocation>
        <location evidence="1">Membrane</location>
        <topology evidence="1">Multi-pass membrane protein</topology>
    </subcellularLocation>
</comment>
<evidence type="ECO:0000256" key="7">
    <source>
        <dbReference type="SAM" id="Phobius"/>
    </source>
</evidence>
<reference evidence="8 9" key="2">
    <citation type="submission" date="2018-06" db="EMBL/GenBank/DDBJ databases">
        <title>Metagenomic assembly of (sub)arctic Cyanobacteria and their associated microbiome from non-axenic cultures.</title>
        <authorList>
            <person name="Baurain D."/>
        </authorList>
    </citation>
    <scope>NUCLEOTIDE SEQUENCE [LARGE SCALE GENOMIC DNA]</scope>
    <source>
        <strain evidence="8">ULC066bin1</strain>
    </source>
</reference>